<reference evidence="3" key="1">
    <citation type="submission" date="2025-08" db="UniProtKB">
        <authorList>
            <consortium name="RefSeq"/>
        </authorList>
    </citation>
    <scope>IDENTIFICATION</scope>
    <source>
        <tissue evidence="3">Leaves</tissue>
    </source>
</reference>
<dbReference type="PANTHER" id="PTHR46148">
    <property type="entry name" value="CHROMO DOMAIN-CONTAINING PROTEIN"/>
    <property type="match status" value="1"/>
</dbReference>
<evidence type="ECO:0000259" key="1">
    <source>
        <dbReference type="PROSITE" id="PS50013"/>
    </source>
</evidence>
<evidence type="ECO:0000313" key="2">
    <source>
        <dbReference type="Proteomes" id="UP001652660"/>
    </source>
</evidence>
<name>A0ABM4VC93_COFAR</name>
<accession>A0ABM4VC93</accession>
<dbReference type="InterPro" id="IPR000953">
    <property type="entry name" value="Chromo/chromo_shadow_dom"/>
</dbReference>
<dbReference type="Gene3D" id="2.40.50.40">
    <property type="match status" value="1"/>
</dbReference>
<dbReference type="RefSeq" id="XP_071917155.1">
    <property type="nucleotide sequence ID" value="XM_072061054.1"/>
</dbReference>
<gene>
    <name evidence="3" type="primary">LOC140012758</name>
</gene>
<dbReference type="PROSITE" id="PS50013">
    <property type="entry name" value="CHROMO_2"/>
    <property type="match status" value="1"/>
</dbReference>
<dbReference type="GeneID" id="140012758"/>
<dbReference type="PANTHER" id="PTHR46148:SF52">
    <property type="entry name" value="OS04G0603800 PROTEIN"/>
    <property type="match status" value="1"/>
</dbReference>
<keyword evidence="2" id="KW-1185">Reference proteome</keyword>
<evidence type="ECO:0000313" key="3">
    <source>
        <dbReference type="RefSeq" id="XP_071917155.1"/>
    </source>
</evidence>
<dbReference type="Proteomes" id="UP001652660">
    <property type="component" value="Chromosome 8e"/>
</dbReference>
<dbReference type="SUPFAM" id="SSF54160">
    <property type="entry name" value="Chromo domain-like"/>
    <property type="match status" value="1"/>
</dbReference>
<dbReference type="InterPro" id="IPR056924">
    <property type="entry name" value="SH3_Tf2-1"/>
</dbReference>
<proteinExistence type="predicted"/>
<organism evidence="2 3">
    <name type="scientific">Coffea arabica</name>
    <name type="common">Arabian coffee</name>
    <dbReference type="NCBI Taxonomy" id="13443"/>
    <lineage>
        <taxon>Eukaryota</taxon>
        <taxon>Viridiplantae</taxon>
        <taxon>Streptophyta</taxon>
        <taxon>Embryophyta</taxon>
        <taxon>Tracheophyta</taxon>
        <taxon>Spermatophyta</taxon>
        <taxon>Magnoliopsida</taxon>
        <taxon>eudicotyledons</taxon>
        <taxon>Gunneridae</taxon>
        <taxon>Pentapetalae</taxon>
        <taxon>asterids</taxon>
        <taxon>lamiids</taxon>
        <taxon>Gentianales</taxon>
        <taxon>Rubiaceae</taxon>
        <taxon>Ixoroideae</taxon>
        <taxon>Gardenieae complex</taxon>
        <taxon>Bertiereae - Coffeeae clade</taxon>
        <taxon>Coffeeae</taxon>
        <taxon>Coffea</taxon>
    </lineage>
</organism>
<feature type="domain" description="Chromo" evidence="1">
    <location>
        <begin position="116"/>
        <end position="168"/>
    </location>
</feature>
<sequence>MDNMLKLNLKLAQERMKKYADKKTSERVFSEGDWMYLRLQPYRQSSIALRGNTKLSAKYFGPYKIEEKIGNVAYRLKLPTTSKVHPVFHVSLLKRKVGDKVTPTLQLPEMNEKGHWKVEPVAVLDRRIMKRRNAAAVQWLTYWWGTDPAEATWEDAEKIEGQFPTFKS</sequence>
<dbReference type="InterPro" id="IPR016197">
    <property type="entry name" value="Chromo-like_dom_sf"/>
</dbReference>
<protein>
    <recommendedName>
        <fullName evidence="1">Chromo domain-containing protein</fullName>
    </recommendedName>
</protein>
<dbReference type="Pfam" id="PF24626">
    <property type="entry name" value="SH3_Tf2-1"/>
    <property type="match status" value="1"/>
</dbReference>